<dbReference type="InterPro" id="IPR050266">
    <property type="entry name" value="AB_hydrolase_sf"/>
</dbReference>
<dbReference type="GO" id="GO:0003824">
    <property type="term" value="F:catalytic activity"/>
    <property type="evidence" value="ECO:0007669"/>
    <property type="project" value="UniProtKB-ARBA"/>
</dbReference>
<dbReference type="Gene3D" id="3.40.50.1820">
    <property type="entry name" value="alpha/beta hydrolase"/>
    <property type="match status" value="1"/>
</dbReference>
<dbReference type="GO" id="GO:0016020">
    <property type="term" value="C:membrane"/>
    <property type="evidence" value="ECO:0007669"/>
    <property type="project" value="TreeGrafter"/>
</dbReference>
<proteinExistence type="predicted"/>
<evidence type="ECO:0000259" key="2">
    <source>
        <dbReference type="Pfam" id="PF12697"/>
    </source>
</evidence>
<dbReference type="PRINTS" id="PR00111">
    <property type="entry name" value="ABHYDROLASE"/>
</dbReference>
<dbReference type="PANTHER" id="PTHR43798">
    <property type="entry name" value="MONOACYLGLYCEROL LIPASE"/>
    <property type="match status" value="1"/>
</dbReference>
<dbReference type="EMBL" id="FMCR01000002">
    <property type="protein sequence ID" value="SCE93693.1"/>
    <property type="molecule type" value="Genomic_DNA"/>
</dbReference>
<feature type="domain" description="AB hydrolase-1" evidence="2">
    <location>
        <begin position="14"/>
        <end position="254"/>
    </location>
</feature>
<sequence>MSIHFRRAGSGEPLVLIHGIGHRHQAWEPVFDRLTAHHEVIALDLPGFGNSPMPGTGMPADMAATVAGVLPALTEWGLERPHVAGYSLGGAIALELAATGAVASATAFSPAGFFTPAERRRALAILRMLRANSYLPTPIMRVALRSAYLRALCFAPLMARPTLLDVERALGDALALRRGLGFNAVARAARDYRFDCLRLSDATVPVTIGWGDCDRIFGVHQADRVRAGLPAARVVTLPRCGHVPMSDDPDLVAALILETTGAVPRTERPDPSVSAQVTSQEDHFTL</sequence>
<name>A0A1C4WBW4_9ACTN</name>
<evidence type="ECO:0000256" key="1">
    <source>
        <dbReference type="SAM" id="MobiDB-lite"/>
    </source>
</evidence>
<dbReference type="STRING" id="285676.GA0070561_2564"/>
<dbReference type="SUPFAM" id="SSF53474">
    <property type="entry name" value="alpha/beta-Hydrolases"/>
    <property type="match status" value="1"/>
</dbReference>
<reference evidence="3 4" key="1">
    <citation type="submission" date="2016-06" db="EMBL/GenBank/DDBJ databases">
        <authorList>
            <person name="Kjaerup R.B."/>
            <person name="Dalgaard T.S."/>
            <person name="Juul-Madsen H.R."/>
        </authorList>
    </citation>
    <scope>NUCLEOTIDE SEQUENCE [LARGE SCALE GENOMIC DNA]</scope>
    <source>
        <strain evidence="3 4">DSM 44871</strain>
    </source>
</reference>
<dbReference type="InterPro" id="IPR000073">
    <property type="entry name" value="AB_hydrolase_1"/>
</dbReference>
<organism evidence="3 4">
    <name type="scientific">Micromonospora saelicesensis</name>
    <dbReference type="NCBI Taxonomy" id="285676"/>
    <lineage>
        <taxon>Bacteria</taxon>
        <taxon>Bacillati</taxon>
        <taxon>Actinomycetota</taxon>
        <taxon>Actinomycetes</taxon>
        <taxon>Micromonosporales</taxon>
        <taxon>Micromonosporaceae</taxon>
        <taxon>Micromonospora</taxon>
    </lineage>
</organism>
<dbReference type="AlphaFoldDB" id="A0A1C4WBW4"/>
<dbReference type="Proteomes" id="UP000198864">
    <property type="component" value="Unassembled WGS sequence"/>
</dbReference>
<dbReference type="InterPro" id="IPR029058">
    <property type="entry name" value="AB_hydrolase_fold"/>
</dbReference>
<dbReference type="RefSeq" id="WP_091399231.1">
    <property type="nucleotide sequence ID" value="NZ_FMCR01000002.1"/>
</dbReference>
<gene>
    <name evidence="3" type="ORF">GA0070561_2564</name>
</gene>
<feature type="region of interest" description="Disordered" evidence="1">
    <location>
        <begin position="264"/>
        <end position="286"/>
    </location>
</feature>
<evidence type="ECO:0000313" key="4">
    <source>
        <dbReference type="Proteomes" id="UP000198864"/>
    </source>
</evidence>
<dbReference type="PANTHER" id="PTHR43798:SF33">
    <property type="entry name" value="HYDROLASE, PUTATIVE (AFU_ORTHOLOGUE AFUA_2G14860)-RELATED"/>
    <property type="match status" value="1"/>
</dbReference>
<protein>
    <submittedName>
        <fullName evidence="3">Pimeloyl-ACP methyl ester carboxylesterase</fullName>
    </submittedName>
</protein>
<dbReference type="Pfam" id="PF12697">
    <property type="entry name" value="Abhydrolase_6"/>
    <property type="match status" value="1"/>
</dbReference>
<accession>A0A1C4WBW4</accession>
<evidence type="ECO:0000313" key="3">
    <source>
        <dbReference type="EMBL" id="SCE93693.1"/>
    </source>
</evidence>